<dbReference type="AlphaFoldDB" id="A0A6G1LCL8"/>
<feature type="compositionally biased region" description="Basic and acidic residues" evidence="1">
    <location>
        <begin position="329"/>
        <end position="347"/>
    </location>
</feature>
<dbReference type="Proteomes" id="UP000799436">
    <property type="component" value="Unassembled WGS sequence"/>
</dbReference>
<organism evidence="3 4">
    <name type="scientific">Teratosphaeria nubilosa</name>
    <dbReference type="NCBI Taxonomy" id="161662"/>
    <lineage>
        <taxon>Eukaryota</taxon>
        <taxon>Fungi</taxon>
        <taxon>Dikarya</taxon>
        <taxon>Ascomycota</taxon>
        <taxon>Pezizomycotina</taxon>
        <taxon>Dothideomycetes</taxon>
        <taxon>Dothideomycetidae</taxon>
        <taxon>Mycosphaerellales</taxon>
        <taxon>Teratosphaeriaceae</taxon>
        <taxon>Teratosphaeria</taxon>
    </lineage>
</organism>
<name>A0A6G1LCL8_9PEZI</name>
<dbReference type="InterPro" id="IPR013897">
    <property type="entry name" value="Duc1"/>
</dbReference>
<evidence type="ECO:0000313" key="4">
    <source>
        <dbReference type="Proteomes" id="UP000799436"/>
    </source>
</evidence>
<sequence length="424" mass="47074">MAAAVKAKLHHLTAGPTSPTSPTSASDDGYRLLVTAGPTYDRARHQTVPVNAPAAIAVDNPHLRAKIKVRVRAYRGFPSTAPPHTAYFDDPLHDKDQYSIAFSFVPKHDIPSRDTVWGNDFDHPIREKLPPGFNTAFRIVKEWIDPALSCDAYADEPWLYGPTLSSWFAWRIGDVVEEGQDFPAPEDAVAMREGAEGSGAEIRERMGIPENSQKRRKFFQSAANREAFTFEKGRLYMADFYNPYIDFSKRLLKLPGFSMRVTKYLERKSHLLRYVFKNRETGEVYINVNFNLLWGKELEQAEQEEEKMRKGEDGVVVGGGVAGNPGANGHERAAPADGAVEKEEKQPNDSSHQQPQPEERKAEPSPPAPAPAQPSTPEPATIAGATQQTEERGGNIMDMLKFTATADARFSGRGTVVHVEDELD</sequence>
<reference evidence="3" key="1">
    <citation type="journal article" date="2020" name="Stud. Mycol.">
        <title>101 Dothideomycetes genomes: a test case for predicting lifestyles and emergence of pathogens.</title>
        <authorList>
            <person name="Haridas S."/>
            <person name="Albert R."/>
            <person name="Binder M."/>
            <person name="Bloem J."/>
            <person name="Labutti K."/>
            <person name="Salamov A."/>
            <person name="Andreopoulos B."/>
            <person name="Baker S."/>
            <person name="Barry K."/>
            <person name="Bills G."/>
            <person name="Bluhm B."/>
            <person name="Cannon C."/>
            <person name="Castanera R."/>
            <person name="Culley D."/>
            <person name="Daum C."/>
            <person name="Ezra D."/>
            <person name="Gonzalez J."/>
            <person name="Henrissat B."/>
            <person name="Kuo A."/>
            <person name="Liang C."/>
            <person name="Lipzen A."/>
            <person name="Lutzoni F."/>
            <person name="Magnuson J."/>
            <person name="Mondo S."/>
            <person name="Nolan M."/>
            <person name="Ohm R."/>
            <person name="Pangilinan J."/>
            <person name="Park H.-J."/>
            <person name="Ramirez L."/>
            <person name="Alfaro M."/>
            <person name="Sun H."/>
            <person name="Tritt A."/>
            <person name="Yoshinaga Y."/>
            <person name="Zwiers L.-H."/>
            <person name="Turgeon B."/>
            <person name="Goodwin S."/>
            <person name="Spatafora J."/>
            <person name="Crous P."/>
            <person name="Grigoriev I."/>
        </authorList>
    </citation>
    <scope>NUCLEOTIDE SEQUENCE</scope>
    <source>
        <strain evidence="3">CBS 116005</strain>
    </source>
</reference>
<feature type="compositionally biased region" description="Pro residues" evidence="1">
    <location>
        <begin position="364"/>
        <end position="377"/>
    </location>
</feature>
<dbReference type="PANTHER" id="PTHR34826:SF2">
    <property type="entry name" value="UPF0590 PROTEIN C409.17C"/>
    <property type="match status" value="1"/>
</dbReference>
<dbReference type="PANTHER" id="PTHR34826">
    <property type="entry name" value="UPF0590 PROTEIN C409.17C"/>
    <property type="match status" value="1"/>
</dbReference>
<evidence type="ECO:0000313" key="3">
    <source>
        <dbReference type="EMBL" id="KAF2770683.1"/>
    </source>
</evidence>
<protein>
    <submittedName>
        <fullName evidence="3">DUF1769-domain-containing protein</fullName>
    </submittedName>
</protein>
<accession>A0A6G1LCL8</accession>
<feature type="domain" description="Domain of unknown function at the cortex 1" evidence="2">
    <location>
        <begin position="31"/>
        <end position="292"/>
    </location>
</feature>
<evidence type="ECO:0000256" key="1">
    <source>
        <dbReference type="SAM" id="MobiDB-lite"/>
    </source>
</evidence>
<feature type="region of interest" description="Disordered" evidence="1">
    <location>
        <begin position="9"/>
        <end position="29"/>
    </location>
</feature>
<dbReference type="EMBL" id="ML995824">
    <property type="protein sequence ID" value="KAF2770683.1"/>
    <property type="molecule type" value="Genomic_DNA"/>
</dbReference>
<feature type="compositionally biased region" description="Low complexity" evidence="1">
    <location>
        <begin position="13"/>
        <end position="27"/>
    </location>
</feature>
<proteinExistence type="predicted"/>
<keyword evidence="4" id="KW-1185">Reference proteome</keyword>
<dbReference type="Pfam" id="PF08588">
    <property type="entry name" value="Duc1"/>
    <property type="match status" value="1"/>
</dbReference>
<evidence type="ECO:0000259" key="2">
    <source>
        <dbReference type="Pfam" id="PF08588"/>
    </source>
</evidence>
<gene>
    <name evidence="3" type="ORF">EJ03DRAFT_326305</name>
</gene>
<feature type="region of interest" description="Disordered" evidence="1">
    <location>
        <begin position="304"/>
        <end position="397"/>
    </location>
</feature>
<dbReference type="OrthoDB" id="2119945at2759"/>